<sequence length="247" mass="25091">MRRRLLAAAAALVLALVGTVVLVGYARGADQRAMAGMTTVRVLVVAGPVAAGTPAEELAPLVRTDVLPSVAVVPGRVTDLADLAGQVATTDLQPGEQLLAGRFAAPKSLQAPGTVPVPAGYAEVSVLLEPQRAVGGRLVAGDEVGVLISFDTPTTRATVNRVLVTQVQGAPAPAESAAVADTETASAGSPAPSASLMVTLALPVREAEQVVFGAEHGTLWLALEPADADLRGTEVITPANVYREDLS</sequence>
<evidence type="ECO:0000259" key="1">
    <source>
        <dbReference type="SMART" id="SM00858"/>
    </source>
</evidence>
<dbReference type="AlphaFoldDB" id="A0A6P0H6X2"/>
<keyword evidence="4" id="KW-1185">Reference proteome</keyword>
<organism evidence="3 5">
    <name type="scientific">Modestobacter muralis</name>
    <dbReference type="NCBI Taxonomy" id="1608614"/>
    <lineage>
        <taxon>Bacteria</taxon>
        <taxon>Bacillati</taxon>
        <taxon>Actinomycetota</taxon>
        <taxon>Actinomycetes</taxon>
        <taxon>Geodermatophilales</taxon>
        <taxon>Geodermatophilaceae</taxon>
        <taxon>Modestobacter</taxon>
    </lineage>
</organism>
<evidence type="ECO:0000313" key="3">
    <source>
        <dbReference type="EMBL" id="NEN50893.1"/>
    </source>
</evidence>
<dbReference type="CDD" id="cd11614">
    <property type="entry name" value="SAF_CpaB_FlgA_like"/>
    <property type="match status" value="1"/>
</dbReference>
<comment type="caution">
    <text evidence="3">The sequence shown here is derived from an EMBL/GenBank/DDBJ whole genome shotgun (WGS) entry which is preliminary data.</text>
</comment>
<reference evidence="2 4" key="1">
    <citation type="submission" date="2020-01" db="EMBL/GenBank/DDBJ databases">
        <title>the WGS Modestobacter muralis CPCC 204518.</title>
        <authorList>
            <person name="Jiang Z."/>
        </authorList>
    </citation>
    <scope>NUCLEOTIDE SEQUENCE [LARGE SCALE GENOMIC DNA]</scope>
    <source>
        <strain evidence="2 4">DSM 100205</strain>
    </source>
</reference>
<name>A0A6P0H6X2_9ACTN</name>
<dbReference type="RefSeq" id="WP_163610589.1">
    <property type="nucleotide sequence ID" value="NZ_JAAGWB010000016.1"/>
</dbReference>
<evidence type="ECO:0000313" key="5">
    <source>
        <dbReference type="Proteomes" id="UP000471152"/>
    </source>
</evidence>
<dbReference type="SMART" id="SM00858">
    <property type="entry name" value="SAF"/>
    <property type="match status" value="1"/>
</dbReference>
<accession>A0A6P0H6X2</accession>
<dbReference type="Proteomes" id="UP000468828">
    <property type="component" value="Unassembled WGS sequence"/>
</dbReference>
<proteinExistence type="predicted"/>
<reference evidence="3 5" key="2">
    <citation type="submission" date="2020-02" db="EMBL/GenBank/DDBJ databases">
        <title>The WGS of Modestobacter muralis DSM 100205.</title>
        <authorList>
            <person name="Jiang Z."/>
        </authorList>
    </citation>
    <scope>NUCLEOTIDE SEQUENCE [LARGE SCALE GENOMIC DNA]</scope>
    <source>
        <strain evidence="3 5">DSM 100205</strain>
    </source>
</reference>
<dbReference type="EMBL" id="JAAGWB010000016">
    <property type="protein sequence ID" value="NEN50893.1"/>
    <property type="molecule type" value="Genomic_DNA"/>
</dbReference>
<dbReference type="InterPro" id="IPR013974">
    <property type="entry name" value="SAF"/>
</dbReference>
<dbReference type="Proteomes" id="UP000471152">
    <property type="component" value="Unassembled WGS sequence"/>
</dbReference>
<dbReference type="InterPro" id="IPR031571">
    <property type="entry name" value="RcpC_dom"/>
</dbReference>
<dbReference type="Pfam" id="PF16976">
    <property type="entry name" value="RcpC"/>
    <property type="match status" value="1"/>
</dbReference>
<evidence type="ECO:0000313" key="4">
    <source>
        <dbReference type="Proteomes" id="UP000468828"/>
    </source>
</evidence>
<gene>
    <name evidence="3" type="ORF">G3R41_08050</name>
    <name evidence="2" type="ORF">GCU67_08050</name>
</gene>
<dbReference type="EMBL" id="JAAGWH010000016">
    <property type="protein sequence ID" value="NEK94126.1"/>
    <property type="molecule type" value="Genomic_DNA"/>
</dbReference>
<feature type="domain" description="SAF" evidence="1">
    <location>
        <begin position="40"/>
        <end position="104"/>
    </location>
</feature>
<protein>
    <recommendedName>
        <fullName evidence="1">SAF domain-containing protein</fullName>
    </recommendedName>
</protein>
<evidence type="ECO:0000313" key="2">
    <source>
        <dbReference type="EMBL" id="NEK94126.1"/>
    </source>
</evidence>